<accession>A0ABS3W667</accession>
<dbReference type="SUPFAM" id="SSF47384">
    <property type="entry name" value="Homodimeric domain of signal transducing histidine kinase"/>
    <property type="match status" value="1"/>
</dbReference>
<dbReference type="InterPro" id="IPR003594">
    <property type="entry name" value="HATPase_dom"/>
</dbReference>
<reference evidence="11 12" key="1">
    <citation type="submission" date="2021-03" db="EMBL/GenBank/DDBJ databases">
        <title>Paenibacillus artemisicola MWE-103 whole genome sequence.</title>
        <authorList>
            <person name="Ham Y.J."/>
        </authorList>
    </citation>
    <scope>NUCLEOTIDE SEQUENCE [LARGE SCALE GENOMIC DNA]</scope>
    <source>
        <strain evidence="11 12">MWE-103</strain>
    </source>
</reference>
<dbReference type="Gene3D" id="3.30.565.10">
    <property type="entry name" value="Histidine kinase-like ATPase, C-terminal domain"/>
    <property type="match status" value="1"/>
</dbReference>
<evidence type="ECO:0000256" key="5">
    <source>
        <dbReference type="ARBA" id="ARBA00022741"/>
    </source>
</evidence>
<feature type="domain" description="Histidine kinase" evidence="10">
    <location>
        <begin position="153"/>
        <end position="370"/>
    </location>
</feature>
<evidence type="ECO:0000256" key="1">
    <source>
        <dbReference type="ARBA" id="ARBA00000085"/>
    </source>
</evidence>
<dbReference type="CDD" id="cd00082">
    <property type="entry name" value="HisKA"/>
    <property type="match status" value="1"/>
</dbReference>
<evidence type="ECO:0000256" key="6">
    <source>
        <dbReference type="ARBA" id="ARBA00022777"/>
    </source>
</evidence>
<dbReference type="SUPFAM" id="SSF55874">
    <property type="entry name" value="ATPase domain of HSP90 chaperone/DNA topoisomerase II/histidine kinase"/>
    <property type="match status" value="1"/>
</dbReference>
<feature type="transmembrane region" description="Helical" evidence="9">
    <location>
        <begin position="110"/>
        <end position="133"/>
    </location>
</feature>
<dbReference type="PRINTS" id="PR00344">
    <property type="entry name" value="BCTRLSENSOR"/>
</dbReference>
<keyword evidence="12" id="KW-1185">Reference proteome</keyword>
<dbReference type="PANTHER" id="PTHR43711:SF1">
    <property type="entry name" value="HISTIDINE KINASE 1"/>
    <property type="match status" value="1"/>
</dbReference>
<dbReference type="Proteomes" id="UP000670947">
    <property type="component" value="Unassembled WGS sequence"/>
</dbReference>
<evidence type="ECO:0000256" key="3">
    <source>
        <dbReference type="ARBA" id="ARBA00022553"/>
    </source>
</evidence>
<evidence type="ECO:0000259" key="10">
    <source>
        <dbReference type="PROSITE" id="PS50109"/>
    </source>
</evidence>
<evidence type="ECO:0000313" key="11">
    <source>
        <dbReference type="EMBL" id="MBO7743778.1"/>
    </source>
</evidence>
<proteinExistence type="predicted"/>
<dbReference type="GO" id="GO:0016301">
    <property type="term" value="F:kinase activity"/>
    <property type="evidence" value="ECO:0007669"/>
    <property type="project" value="UniProtKB-KW"/>
</dbReference>
<dbReference type="InterPro" id="IPR003661">
    <property type="entry name" value="HisK_dim/P_dom"/>
</dbReference>
<protein>
    <recommendedName>
        <fullName evidence="2">histidine kinase</fullName>
        <ecNumber evidence="2">2.7.13.3</ecNumber>
    </recommendedName>
</protein>
<comment type="caution">
    <text evidence="11">The sequence shown here is derived from an EMBL/GenBank/DDBJ whole genome shotgun (WGS) entry which is preliminary data.</text>
</comment>
<evidence type="ECO:0000256" key="2">
    <source>
        <dbReference type="ARBA" id="ARBA00012438"/>
    </source>
</evidence>
<sequence length="371" mass="41517">MAQNRIAGFRELSNMLRSDQPDPEQDETTTYLFWDGEGKLIGQLPEQSFSTDTALLFKAAPMGETIMTVTIGKHGFRVFEFPNVRQNRGSIVTIGIVRSLDDANSTLRTLLWDICSVIIAGVIISILAGRFLAGRALIPIRNSWDKQQRFVADASHELRTPNAVIHAQTEMLLRQPDHTIEQESAHIALILKESKRMNKLLDDLLTLARSDSNQLLIHRAAVPLGSLIREIVEQFRLLTSIRDVDLSAELQEPLTLWGDEGRIRQLLFILLDNALKYTASSGRIVITARSEGQLVYISVTDNGKGIADEDLPYLFERFYRGDKARSRAEGGTGLGLSIAQWIMNAHDGSIRIDSKLGEGTKVELLFPRRAR</sequence>
<dbReference type="InterPro" id="IPR036890">
    <property type="entry name" value="HATPase_C_sf"/>
</dbReference>
<keyword evidence="3" id="KW-0597">Phosphoprotein</keyword>
<name>A0ABS3W667_9BACL</name>
<keyword evidence="9" id="KW-0472">Membrane</keyword>
<organism evidence="11 12">
    <name type="scientific">Paenibacillus artemisiicola</name>
    <dbReference type="NCBI Taxonomy" id="1172618"/>
    <lineage>
        <taxon>Bacteria</taxon>
        <taxon>Bacillati</taxon>
        <taxon>Bacillota</taxon>
        <taxon>Bacilli</taxon>
        <taxon>Bacillales</taxon>
        <taxon>Paenibacillaceae</taxon>
        <taxon>Paenibacillus</taxon>
    </lineage>
</organism>
<keyword evidence="9" id="KW-0812">Transmembrane</keyword>
<dbReference type="EMBL" id="JAGGDJ010000003">
    <property type="protein sequence ID" value="MBO7743778.1"/>
    <property type="molecule type" value="Genomic_DNA"/>
</dbReference>
<dbReference type="SMART" id="SM00388">
    <property type="entry name" value="HisKA"/>
    <property type="match status" value="1"/>
</dbReference>
<evidence type="ECO:0000256" key="4">
    <source>
        <dbReference type="ARBA" id="ARBA00022679"/>
    </source>
</evidence>
<keyword evidence="6 11" id="KW-0418">Kinase</keyword>
<keyword evidence="5" id="KW-0547">Nucleotide-binding</keyword>
<dbReference type="CDD" id="cd00075">
    <property type="entry name" value="HATPase"/>
    <property type="match status" value="1"/>
</dbReference>
<dbReference type="InterPro" id="IPR005467">
    <property type="entry name" value="His_kinase_dom"/>
</dbReference>
<dbReference type="RefSeq" id="WP_208846813.1">
    <property type="nucleotide sequence ID" value="NZ_JAGGDJ010000003.1"/>
</dbReference>
<evidence type="ECO:0000256" key="8">
    <source>
        <dbReference type="ARBA" id="ARBA00023012"/>
    </source>
</evidence>
<dbReference type="Gene3D" id="1.10.287.130">
    <property type="match status" value="1"/>
</dbReference>
<evidence type="ECO:0000313" key="12">
    <source>
        <dbReference type="Proteomes" id="UP000670947"/>
    </source>
</evidence>
<dbReference type="InterPro" id="IPR004358">
    <property type="entry name" value="Sig_transdc_His_kin-like_C"/>
</dbReference>
<keyword evidence="4" id="KW-0808">Transferase</keyword>
<dbReference type="PANTHER" id="PTHR43711">
    <property type="entry name" value="TWO-COMPONENT HISTIDINE KINASE"/>
    <property type="match status" value="1"/>
</dbReference>
<evidence type="ECO:0000256" key="7">
    <source>
        <dbReference type="ARBA" id="ARBA00022840"/>
    </source>
</evidence>
<gene>
    <name evidence="11" type="ORF">I8J29_06185</name>
</gene>
<dbReference type="SMART" id="SM00387">
    <property type="entry name" value="HATPase_c"/>
    <property type="match status" value="1"/>
</dbReference>
<dbReference type="Pfam" id="PF02518">
    <property type="entry name" value="HATPase_c"/>
    <property type="match status" value="1"/>
</dbReference>
<keyword evidence="8" id="KW-0902">Two-component regulatory system</keyword>
<dbReference type="InterPro" id="IPR036097">
    <property type="entry name" value="HisK_dim/P_sf"/>
</dbReference>
<dbReference type="PROSITE" id="PS50109">
    <property type="entry name" value="HIS_KIN"/>
    <property type="match status" value="1"/>
</dbReference>
<dbReference type="InterPro" id="IPR050736">
    <property type="entry name" value="Sensor_HK_Regulatory"/>
</dbReference>
<dbReference type="Pfam" id="PF00512">
    <property type="entry name" value="HisKA"/>
    <property type="match status" value="1"/>
</dbReference>
<comment type="catalytic activity">
    <reaction evidence="1">
        <text>ATP + protein L-histidine = ADP + protein N-phospho-L-histidine.</text>
        <dbReference type="EC" id="2.7.13.3"/>
    </reaction>
</comment>
<keyword evidence="9" id="KW-1133">Transmembrane helix</keyword>
<evidence type="ECO:0000256" key="9">
    <source>
        <dbReference type="SAM" id="Phobius"/>
    </source>
</evidence>
<keyword evidence="7" id="KW-0067">ATP-binding</keyword>
<dbReference type="EC" id="2.7.13.3" evidence="2"/>